<keyword evidence="1" id="KW-0813">Transport</keyword>
<feature type="domain" description="ABC transmembrane type-1" evidence="7">
    <location>
        <begin position="1"/>
        <end position="70"/>
    </location>
</feature>
<dbReference type="Pfam" id="PF00664">
    <property type="entry name" value="ABC_membrane"/>
    <property type="match status" value="2"/>
</dbReference>
<dbReference type="GO" id="GO:0140359">
    <property type="term" value="F:ABC-type transporter activity"/>
    <property type="evidence" value="ECO:0007669"/>
    <property type="project" value="InterPro"/>
</dbReference>
<keyword evidence="9" id="KW-1185">Reference proteome</keyword>
<dbReference type="Gene3D" id="1.20.1560.10">
    <property type="entry name" value="ABC transporter type 1, transmembrane domain"/>
    <property type="match status" value="2"/>
</dbReference>
<keyword evidence="2" id="KW-0812">Transmembrane</keyword>
<comment type="caution">
    <text evidence="8">The sequence shown here is derived from an EMBL/GenBank/DDBJ whole genome shotgun (WGS) entry which is preliminary data.</text>
</comment>
<dbReference type="SUPFAM" id="SSF90123">
    <property type="entry name" value="ABC transporter transmembrane region"/>
    <property type="match status" value="2"/>
</dbReference>
<gene>
    <name evidence="8" type="ORF">WA026_014843</name>
</gene>
<keyword evidence="5" id="KW-1133">Transmembrane helix</keyword>
<dbReference type="GO" id="GO:0005524">
    <property type="term" value="F:ATP binding"/>
    <property type="evidence" value="ECO:0007669"/>
    <property type="project" value="UniProtKB-KW"/>
</dbReference>
<evidence type="ECO:0000256" key="2">
    <source>
        <dbReference type="ARBA" id="ARBA00022692"/>
    </source>
</evidence>
<sequence>ISICSSEVNLTIAALNAASDLHRIFLGNILRQPIQFFDCVPVGRVLSRFSKDIRSVDEELPFNCYEVVESSCIVSDNQCLNQYPNLKQLCLALALILGSLSLAKGYTDASIFIHANLLSNVFHQAMSFFDTTPTGFASVIAEYGVHLGGLTGAKLIHEKLLHNMLRVSLAFYDTTPLGRILSRFSKDVEIMDDTLPWNFSELISCFME</sequence>
<evidence type="ECO:0000256" key="5">
    <source>
        <dbReference type="ARBA" id="ARBA00022989"/>
    </source>
</evidence>
<dbReference type="InterPro" id="IPR011527">
    <property type="entry name" value="ABC1_TM_dom"/>
</dbReference>
<dbReference type="InterPro" id="IPR036640">
    <property type="entry name" value="ABC1_TM_sf"/>
</dbReference>
<evidence type="ECO:0000313" key="9">
    <source>
        <dbReference type="Proteomes" id="UP001431783"/>
    </source>
</evidence>
<dbReference type="PROSITE" id="PS50929">
    <property type="entry name" value="ABC_TM1F"/>
    <property type="match status" value="2"/>
</dbReference>
<evidence type="ECO:0000313" key="8">
    <source>
        <dbReference type="EMBL" id="KAK9886061.1"/>
    </source>
</evidence>
<dbReference type="GO" id="GO:0016020">
    <property type="term" value="C:membrane"/>
    <property type="evidence" value="ECO:0007669"/>
    <property type="project" value="InterPro"/>
</dbReference>
<accession>A0AAW1URA3</accession>
<proteinExistence type="predicted"/>
<keyword evidence="3" id="KW-0547">Nucleotide-binding</keyword>
<feature type="non-terminal residue" evidence="8">
    <location>
        <position position="1"/>
    </location>
</feature>
<keyword evidence="6" id="KW-0472">Membrane</keyword>
<feature type="domain" description="ABC transmembrane type-1" evidence="7">
    <location>
        <begin position="135"/>
        <end position="208"/>
    </location>
</feature>
<name>A0AAW1URA3_9CUCU</name>
<dbReference type="AlphaFoldDB" id="A0AAW1URA3"/>
<evidence type="ECO:0000256" key="4">
    <source>
        <dbReference type="ARBA" id="ARBA00022840"/>
    </source>
</evidence>
<dbReference type="PANTHER" id="PTHR24223">
    <property type="entry name" value="ATP-BINDING CASSETTE SUB-FAMILY C"/>
    <property type="match status" value="1"/>
</dbReference>
<organism evidence="8 9">
    <name type="scientific">Henosepilachna vigintioctopunctata</name>
    <dbReference type="NCBI Taxonomy" id="420089"/>
    <lineage>
        <taxon>Eukaryota</taxon>
        <taxon>Metazoa</taxon>
        <taxon>Ecdysozoa</taxon>
        <taxon>Arthropoda</taxon>
        <taxon>Hexapoda</taxon>
        <taxon>Insecta</taxon>
        <taxon>Pterygota</taxon>
        <taxon>Neoptera</taxon>
        <taxon>Endopterygota</taxon>
        <taxon>Coleoptera</taxon>
        <taxon>Polyphaga</taxon>
        <taxon>Cucujiformia</taxon>
        <taxon>Coccinelloidea</taxon>
        <taxon>Coccinellidae</taxon>
        <taxon>Epilachninae</taxon>
        <taxon>Epilachnini</taxon>
        <taxon>Henosepilachna</taxon>
    </lineage>
</organism>
<protein>
    <recommendedName>
        <fullName evidence="7">ABC transmembrane type-1 domain-containing protein</fullName>
    </recommendedName>
</protein>
<reference evidence="8 9" key="1">
    <citation type="submission" date="2023-03" db="EMBL/GenBank/DDBJ databases">
        <title>Genome insight into feeding habits of ladybird beetles.</title>
        <authorList>
            <person name="Li H.-S."/>
            <person name="Huang Y.-H."/>
            <person name="Pang H."/>
        </authorList>
    </citation>
    <scope>NUCLEOTIDE SEQUENCE [LARGE SCALE GENOMIC DNA]</scope>
    <source>
        <strain evidence="8">SYSU_2023b</strain>
        <tissue evidence="8">Whole body</tissue>
    </source>
</reference>
<evidence type="ECO:0000259" key="7">
    <source>
        <dbReference type="PROSITE" id="PS50929"/>
    </source>
</evidence>
<evidence type="ECO:0000256" key="1">
    <source>
        <dbReference type="ARBA" id="ARBA00022448"/>
    </source>
</evidence>
<keyword evidence="4" id="KW-0067">ATP-binding</keyword>
<evidence type="ECO:0000256" key="3">
    <source>
        <dbReference type="ARBA" id="ARBA00022741"/>
    </source>
</evidence>
<dbReference type="EMBL" id="JARQZJ010000098">
    <property type="protein sequence ID" value="KAK9886061.1"/>
    <property type="molecule type" value="Genomic_DNA"/>
</dbReference>
<evidence type="ECO:0000256" key="6">
    <source>
        <dbReference type="ARBA" id="ARBA00023136"/>
    </source>
</evidence>
<dbReference type="InterPro" id="IPR050173">
    <property type="entry name" value="ABC_transporter_C-like"/>
</dbReference>
<feature type="non-terminal residue" evidence="8">
    <location>
        <position position="208"/>
    </location>
</feature>
<dbReference type="Proteomes" id="UP001431783">
    <property type="component" value="Unassembled WGS sequence"/>
</dbReference>